<feature type="domain" description="HTH marR-type" evidence="4">
    <location>
        <begin position="16"/>
        <end position="152"/>
    </location>
</feature>
<organism evidence="5 6">
    <name type="scientific">Massilia agri</name>
    <dbReference type="NCBI Taxonomy" id="1886785"/>
    <lineage>
        <taxon>Bacteria</taxon>
        <taxon>Pseudomonadati</taxon>
        <taxon>Pseudomonadota</taxon>
        <taxon>Betaproteobacteria</taxon>
        <taxon>Burkholderiales</taxon>
        <taxon>Oxalobacteraceae</taxon>
        <taxon>Telluria group</taxon>
        <taxon>Massilia</taxon>
    </lineage>
</organism>
<evidence type="ECO:0000256" key="1">
    <source>
        <dbReference type="ARBA" id="ARBA00023015"/>
    </source>
</evidence>
<proteinExistence type="predicted"/>
<dbReference type="PANTHER" id="PTHR33164:SF57">
    <property type="entry name" value="MARR-FAMILY TRANSCRIPTIONAL REGULATOR"/>
    <property type="match status" value="1"/>
</dbReference>
<dbReference type="InterPro" id="IPR011991">
    <property type="entry name" value="ArsR-like_HTH"/>
</dbReference>
<sequence length="167" mass="18783">MTFEKNVQDTHISQKMRALHVSLIRIASALNRPRNDEKLIEAAGVRLDRALFSVLVTIERLGPIGVVDLAERSGRDYTTVSRQVAKLESLGLVERRENPQDRRVREAVISPAGKDMTDRIDAARERMADVVFRDWSREEIEVFVKLMGKFAVALDEELPGGEAQAGE</sequence>
<dbReference type="InterPro" id="IPR036390">
    <property type="entry name" value="WH_DNA-bd_sf"/>
</dbReference>
<dbReference type="InterPro" id="IPR000835">
    <property type="entry name" value="HTH_MarR-typ"/>
</dbReference>
<evidence type="ECO:0000313" key="6">
    <source>
        <dbReference type="Proteomes" id="UP001206572"/>
    </source>
</evidence>
<keyword evidence="6" id="KW-1185">Reference proteome</keyword>
<dbReference type="PROSITE" id="PS01117">
    <property type="entry name" value="HTH_MARR_1"/>
    <property type="match status" value="1"/>
</dbReference>
<dbReference type="CDD" id="cd00090">
    <property type="entry name" value="HTH_ARSR"/>
    <property type="match status" value="1"/>
</dbReference>
<dbReference type="RefSeq" id="WP_258830403.1">
    <property type="nucleotide sequence ID" value="NZ_JANUHA010000028.1"/>
</dbReference>
<keyword evidence="2" id="KW-0238">DNA-binding</keyword>
<evidence type="ECO:0000313" key="5">
    <source>
        <dbReference type="EMBL" id="MCS0599406.1"/>
    </source>
</evidence>
<dbReference type="Gene3D" id="1.10.10.10">
    <property type="entry name" value="Winged helix-like DNA-binding domain superfamily/Winged helix DNA-binding domain"/>
    <property type="match status" value="1"/>
</dbReference>
<dbReference type="PRINTS" id="PR00598">
    <property type="entry name" value="HTHMARR"/>
</dbReference>
<dbReference type="PANTHER" id="PTHR33164">
    <property type="entry name" value="TRANSCRIPTIONAL REGULATOR, MARR FAMILY"/>
    <property type="match status" value="1"/>
</dbReference>
<reference evidence="5 6" key="1">
    <citation type="submission" date="2022-08" db="EMBL/GenBank/DDBJ databases">
        <title>Reclassification of Massilia species as members of the genera Telluria, Duganella, Pseudoduganella, Mokoshia gen. nov. and Zemynaea gen. nov. using orthogonal and non-orthogonal genome-based approaches.</title>
        <authorList>
            <person name="Bowman J.P."/>
        </authorList>
    </citation>
    <scope>NUCLEOTIDE SEQUENCE [LARGE SCALE GENOMIC DNA]</scope>
    <source>
        <strain evidence="5 6">JCM 31661</strain>
    </source>
</reference>
<gene>
    <name evidence="5" type="ORF">NX780_23955</name>
</gene>
<dbReference type="Proteomes" id="UP001206572">
    <property type="component" value="Unassembled WGS sequence"/>
</dbReference>
<dbReference type="SUPFAM" id="SSF46785">
    <property type="entry name" value="Winged helix' DNA-binding domain"/>
    <property type="match status" value="1"/>
</dbReference>
<dbReference type="PROSITE" id="PS50995">
    <property type="entry name" value="HTH_MARR_2"/>
    <property type="match status" value="1"/>
</dbReference>
<keyword evidence="1" id="KW-0805">Transcription regulation</keyword>
<keyword evidence="3" id="KW-0804">Transcription</keyword>
<dbReference type="InterPro" id="IPR039422">
    <property type="entry name" value="MarR/SlyA-like"/>
</dbReference>
<comment type="caution">
    <text evidence="5">The sequence shown here is derived from an EMBL/GenBank/DDBJ whole genome shotgun (WGS) entry which is preliminary data.</text>
</comment>
<evidence type="ECO:0000259" key="4">
    <source>
        <dbReference type="PROSITE" id="PS50995"/>
    </source>
</evidence>
<evidence type="ECO:0000256" key="2">
    <source>
        <dbReference type="ARBA" id="ARBA00023125"/>
    </source>
</evidence>
<accession>A0ABT2AT32</accession>
<evidence type="ECO:0000256" key="3">
    <source>
        <dbReference type="ARBA" id="ARBA00023163"/>
    </source>
</evidence>
<dbReference type="EMBL" id="JANUHA010000028">
    <property type="protein sequence ID" value="MCS0599406.1"/>
    <property type="molecule type" value="Genomic_DNA"/>
</dbReference>
<name>A0ABT2AT32_9BURK</name>
<protein>
    <submittedName>
        <fullName evidence="5">MarR family transcriptional regulator</fullName>
    </submittedName>
</protein>
<dbReference type="InterPro" id="IPR023187">
    <property type="entry name" value="Tscrpt_reg_MarR-type_CS"/>
</dbReference>
<dbReference type="Pfam" id="PF01047">
    <property type="entry name" value="MarR"/>
    <property type="match status" value="1"/>
</dbReference>
<dbReference type="InterPro" id="IPR036388">
    <property type="entry name" value="WH-like_DNA-bd_sf"/>
</dbReference>
<dbReference type="SMART" id="SM00347">
    <property type="entry name" value="HTH_MARR"/>
    <property type="match status" value="1"/>
</dbReference>